<dbReference type="AlphaFoldDB" id="A0A165EGT3"/>
<feature type="compositionally biased region" description="Basic and acidic residues" evidence="1">
    <location>
        <begin position="142"/>
        <end position="160"/>
    </location>
</feature>
<feature type="region of interest" description="Disordered" evidence="1">
    <location>
        <begin position="92"/>
        <end position="115"/>
    </location>
</feature>
<feature type="region of interest" description="Disordered" evidence="1">
    <location>
        <begin position="1"/>
        <end position="56"/>
    </location>
</feature>
<evidence type="ECO:0000256" key="1">
    <source>
        <dbReference type="SAM" id="MobiDB-lite"/>
    </source>
</evidence>
<name>A0A165EGT3_EXIGL</name>
<feature type="compositionally biased region" description="Basic and acidic residues" evidence="1">
    <location>
        <begin position="106"/>
        <end position="115"/>
    </location>
</feature>
<dbReference type="EMBL" id="KV426141">
    <property type="protein sequence ID" value="KZV86903.1"/>
    <property type="molecule type" value="Genomic_DNA"/>
</dbReference>
<sequence length="258" mass="28672">MEASEVREQSVGPDARKSAEHSAIRRRRESFRVEEIEQKRRRGRPAKTGPESGRAEREWYAGCAYHRRVRGKGGCSRNTRAKHKRQRVEGLVGKGGGRQKPARTRQGHEEVASDEPRSIWTVTARCACCVTRSRGALRRGPARGERTRRVGRMRRADCQRGRVRATRTHQSTPARVQGYARLERDSVHPASDARGSNVRGTGRAGTSPLCTDVRAANTCTTPPASSAHHPRGTRAMTRHTTSNDDDEDSPAARRTPPS</sequence>
<dbReference type="Proteomes" id="UP000077266">
    <property type="component" value="Unassembled WGS sequence"/>
</dbReference>
<dbReference type="InParanoid" id="A0A165EGT3"/>
<evidence type="ECO:0000313" key="3">
    <source>
        <dbReference type="Proteomes" id="UP000077266"/>
    </source>
</evidence>
<accession>A0A165EGT3</accession>
<feature type="region of interest" description="Disordered" evidence="1">
    <location>
        <begin position="139"/>
        <end position="258"/>
    </location>
</feature>
<reference evidence="2 3" key="1">
    <citation type="journal article" date="2016" name="Mol. Biol. Evol.">
        <title>Comparative Genomics of Early-Diverging Mushroom-Forming Fungi Provides Insights into the Origins of Lignocellulose Decay Capabilities.</title>
        <authorList>
            <person name="Nagy L.G."/>
            <person name="Riley R."/>
            <person name="Tritt A."/>
            <person name="Adam C."/>
            <person name="Daum C."/>
            <person name="Floudas D."/>
            <person name="Sun H."/>
            <person name="Yadav J.S."/>
            <person name="Pangilinan J."/>
            <person name="Larsson K.H."/>
            <person name="Matsuura K."/>
            <person name="Barry K."/>
            <person name="Labutti K."/>
            <person name="Kuo R."/>
            <person name="Ohm R.A."/>
            <person name="Bhattacharya S.S."/>
            <person name="Shirouzu T."/>
            <person name="Yoshinaga Y."/>
            <person name="Martin F.M."/>
            <person name="Grigoriev I.V."/>
            <person name="Hibbett D.S."/>
        </authorList>
    </citation>
    <scope>NUCLEOTIDE SEQUENCE [LARGE SCALE GENOMIC DNA]</scope>
    <source>
        <strain evidence="2 3">HHB12029</strain>
    </source>
</reference>
<evidence type="ECO:0000313" key="2">
    <source>
        <dbReference type="EMBL" id="KZV86903.1"/>
    </source>
</evidence>
<feature type="compositionally biased region" description="Basic and acidic residues" evidence="1">
    <location>
        <begin position="1"/>
        <end position="23"/>
    </location>
</feature>
<protein>
    <submittedName>
        <fullName evidence="2">Uncharacterized protein</fullName>
    </submittedName>
</protein>
<proteinExistence type="predicted"/>
<gene>
    <name evidence="2" type="ORF">EXIGLDRAFT_215583</name>
</gene>
<organism evidence="2 3">
    <name type="scientific">Exidia glandulosa HHB12029</name>
    <dbReference type="NCBI Taxonomy" id="1314781"/>
    <lineage>
        <taxon>Eukaryota</taxon>
        <taxon>Fungi</taxon>
        <taxon>Dikarya</taxon>
        <taxon>Basidiomycota</taxon>
        <taxon>Agaricomycotina</taxon>
        <taxon>Agaricomycetes</taxon>
        <taxon>Auriculariales</taxon>
        <taxon>Exidiaceae</taxon>
        <taxon>Exidia</taxon>
    </lineage>
</organism>
<keyword evidence="3" id="KW-1185">Reference proteome</keyword>